<evidence type="ECO:0000256" key="5">
    <source>
        <dbReference type="ARBA" id="ARBA00022737"/>
    </source>
</evidence>
<dbReference type="EC" id="3.1.3.16" evidence="3"/>
<keyword evidence="6" id="KW-0378">Hydrolase</keyword>
<sequence>MFYNDPPSKDEKDYTNSGDSSSVDLLNFKNYSPKKPEILFRLKRPMNLDLCNVLVDEITNKFSDLCDSRERALKLKDEANIYFTKRNYDVAIELYTKAIESDDTNAVFFGNRSFAYLKKEHYGLAVQDADKAIELDKNYVKGYYRRAAAKMALGKFKEALRDLNTVRKAKPNDQDALSKYNECNKIVKQIAFANAISTDHDKVDIAKTINVDQYKIESDYKGPVFEDEITLDFVKDLIKTFKEEKKLHIKYAYKILVKIYYYFKELPSLIDITVPDKQKFTICGDVHGQFYDLMNIFDINGLPSEKNPYLFNGDFVDRGSFSVETIFTLFAFKLLYPNHFFMSRGNHECDSMNKMYGFEGEVKTKYNAKMAEFFTEIFCTLPLCHVINKKIFACHGGLFKDDGVKLDQIKNTKRFRQPPEEGIMCDLLWSDPQEIPGRAPSKRGVGCQFGPDVTEAFLKDNDLLYVVRSHEVKDQGYESHHSGKCYTIFSAPNYCDTMGNKGAFITITGDSLYPPRFTTFDAAPHPDVKAMKYAQNMFGFL</sequence>
<name>A0A0K0E9E7_STRER</name>
<keyword evidence="8" id="KW-0464">Manganese</keyword>
<dbReference type="InterPro" id="IPR011990">
    <property type="entry name" value="TPR-like_helical_dom_sf"/>
</dbReference>
<keyword evidence="7 10" id="KW-0802">TPR repeat</keyword>
<dbReference type="Pfam" id="PF13181">
    <property type="entry name" value="TPR_8"/>
    <property type="match status" value="1"/>
</dbReference>
<evidence type="ECO:0000256" key="4">
    <source>
        <dbReference type="ARBA" id="ARBA00022723"/>
    </source>
</evidence>
<dbReference type="WBParaSite" id="SSTP_0000613000.1">
    <property type="protein sequence ID" value="SSTP_0000613000.1"/>
    <property type="gene ID" value="SSTP_0000613000"/>
</dbReference>
<dbReference type="GO" id="GO:0004722">
    <property type="term" value="F:protein serine/threonine phosphatase activity"/>
    <property type="evidence" value="ECO:0007669"/>
    <property type="project" value="UniProtKB-EC"/>
</dbReference>
<evidence type="ECO:0000313" key="12">
    <source>
        <dbReference type="Proteomes" id="UP000035681"/>
    </source>
</evidence>
<accession>A0A0K0E9E7</accession>
<feature type="repeat" description="TPR" evidence="10">
    <location>
        <begin position="72"/>
        <end position="105"/>
    </location>
</feature>
<dbReference type="InterPro" id="IPR041753">
    <property type="entry name" value="PP5_C"/>
</dbReference>
<dbReference type="Gene3D" id="3.60.21.10">
    <property type="match status" value="1"/>
</dbReference>
<dbReference type="GO" id="GO:0046872">
    <property type="term" value="F:metal ion binding"/>
    <property type="evidence" value="ECO:0007669"/>
    <property type="project" value="UniProtKB-KW"/>
</dbReference>
<dbReference type="PRINTS" id="PR00114">
    <property type="entry name" value="STPHPHTASE"/>
</dbReference>
<dbReference type="PIRSF" id="PIRSF033096">
    <property type="entry name" value="PPPtase_5"/>
    <property type="match status" value="1"/>
</dbReference>
<keyword evidence="12" id="KW-1185">Reference proteome</keyword>
<dbReference type="Pfam" id="PF00149">
    <property type="entry name" value="Metallophos"/>
    <property type="match status" value="1"/>
</dbReference>
<comment type="cofactor">
    <cofactor evidence="1">
        <name>Mn(2+)</name>
        <dbReference type="ChEBI" id="CHEBI:29035"/>
    </cofactor>
</comment>
<keyword evidence="4" id="KW-0479">Metal-binding</keyword>
<dbReference type="WBParaSite" id="TCONS_00002831.p1">
    <property type="protein sequence ID" value="TCONS_00002831.p1"/>
    <property type="gene ID" value="XLOC_002629"/>
</dbReference>
<dbReference type="Pfam" id="PF08321">
    <property type="entry name" value="PPP5"/>
    <property type="match status" value="1"/>
</dbReference>
<dbReference type="STRING" id="6248.A0A0K0E9E7"/>
<feature type="active site" description="Proton donor/acceptor" evidence="9">
    <location>
        <position position="347"/>
    </location>
</feature>
<reference evidence="13" key="1">
    <citation type="submission" date="2015-08" db="UniProtKB">
        <authorList>
            <consortium name="WormBaseParasite"/>
        </authorList>
    </citation>
    <scope>IDENTIFICATION</scope>
</reference>
<evidence type="ECO:0000256" key="3">
    <source>
        <dbReference type="ARBA" id="ARBA00013081"/>
    </source>
</evidence>
<dbReference type="InterPro" id="IPR019734">
    <property type="entry name" value="TPR_rpt"/>
</dbReference>
<dbReference type="CDD" id="cd07417">
    <property type="entry name" value="MPP_PP5_C"/>
    <property type="match status" value="1"/>
</dbReference>
<dbReference type="Proteomes" id="UP000035681">
    <property type="component" value="Unplaced"/>
</dbReference>
<feature type="domain" description="Serine/threonine specific protein phosphatases" evidence="11">
    <location>
        <begin position="247"/>
        <end position="524"/>
    </location>
</feature>
<dbReference type="SUPFAM" id="SSF48452">
    <property type="entry name" value="TPR-like"/>
    <property type="match status" value="1"/>
</dbReference>
<dbReference type="PANTHER" id="PTHR45668">
    <property type="entry name" value="SERINE/THREONINE-PROTEIN PHOSPHATASE 5-RELATED"/>
    <property type="match status" value="1"/>
</dbReference>
<protein>
    <recommendedName>
        <fullName evidence="3">protein-serine/threonine phosphatase</fullName>
        <ecNumber evidence="3">3.1.3.16</ecNumber>
    </recommendedName>
</protein>
<dbReference type="InterPro" id="IPR013235">
    <property type="entry name" value="PPP_dom"/>
</dbReference>
<evidence type="ECO:0000313" key="13">
    <source>
        <dbReference type="WBParaSite" id="SSTP_0000613000.1"/>
    </source>
</evidence>
<comment type="similarity">
    <text evidence="2">Belongs to the PPP phosphatase family. PP-5 (PP-T) subfamily.</text>
</comment>
<dbReference type="InterPro" id="IPR029052">
    <property type="entry name" value="Metallo-depent_PP-like"/>
</dbReference>
<dbReference type="InterPro" id="IPR051134">
    <property type="entry name" value="PPP_phosphatase"/>
</dbReference>
<dbReference type="PANTHER" id="PTHR45668:SF5">
    <property type="entry name" value="SERINE_THREONINE-PROTEIN PHOSPHATASE 5"/>
    <property type="match status" value="1"/>
</dbReference>
<evidence type="ECO:0000259" key="11">
    <source>
        <dbReference type="SMART" id="SM00156"/>
    </source>
</evidence>
<dbReference type="AlphaFoldDB" id="A0A0K0E9E7"/>
<dbReference type="InterPro" id="IPR004843">
    <property type="entry name" value="Calcineurin-like_PHP"/>
</dbReference>
<evidence type="ECO:0000256" key="6">
    <source>
        <dbReference type="ARBA" id="ARBA00022801"/>
    </source>
</evidence>
<evidence type="ECO:0000256" key="9">
    <source>
        <dbReference type="PIRSR" id="PIRSR033096-1"/>
    </source>
</evidence>
<evidence type="ECO:0000256" key="8">
    <source>
        <dbReference type="ARBA" id="ARBA00023211"/>
    </source>
</evidence>
<organism evidence="13">
    <name type="scientific">Strongyloides stercoralis</name>
    <name type="common">Threadworm</name>
    <dbReference type="NCBI Taxonomy" id="6248"/>
    <lineage>
        <taxon>Eukaryota</taxon>
        <taxon>Metazoa</taxon>
        <taxon>Ecdysozoa</taxon>
        <taxon>Nematoda</taxon>
        <taxon>Chromadorea</taxon>
        <taxon>Rhabditida</taxon>
        <taxon>Tylenchina</taxon>
        <taxon>Panagrolaimomorpha</taxon>
        <taxon>Strongyloidoidea</taxon>
        <taxon>Strongyloididae</taxon>
        <taxon>Strongyloides</taxon>
    </lineage>
</organism>
<dbReference type="InterPro" id="IPR006186">
    <property type="entry name" value="Ser/Thr-sp_prot-phosphatase"/>
</dbReference>
<dbReference type="SMART" id="SM00156">
    <property type="entry name" value="PP2Ac"/>
    <property type="match status" value="1"/>
</dbReference>
<dbReference type="SUPFAM" id="SSF56300">
    <property type="entry name" value="Metallo-dependent phosphatases"/>
    <property type="match status" value="1"/>
</dbReference>
<proteinExistence type="inferred from homology"/>
<dbReference type="SMART" id="SM00028">
    <property type="entry name" value="TPR"/>
    <property type="match status" value="3"/>
</dbReference>
<evidence type="ECO:0000256" key="1">
    <source>
        <dbReference type="ARBA" id="ARBA00001936"/>
    </source>
</evidence>
<evidence type="ECO:0000256" key="2">
    <source>
        <dbReference type="ARBA" id="ARBA00008786"/>
    </source>
</evidence>
<evidence type="ECO:0000256" key="10">
    <source>
        <dbReference type="PROSITE-ProRule" id="PRU00339"/>
    </source>
</evidence>
<keyword evidence="5" id="KW-0677">Repeat</keyword>
<dbReference type="PROSITE" id="PS50005">
    <property type="entry name" value="TPR"/>
    <property type="match status" value="1"/>
</dbReference>
<dbReference type="FunFam" id="3.60.21.10:FF:000017">
    <property type="entry name" value="Serine/threonine-protein phosphatase"/>
    <property type="match status" value="1"/>
</dbReference>
<evidence type="ECO:0000256" key="7">
    <source>
        <dbReference type="ARBA" id="ARBA00022803"/>
    </source>
</evidence>
<dbReference type="Gene3D" id="1.25.40.10">
    <property type="entry name" value="Tetratricopeptide repeat domain"/>
    <property type="match status" value="1"/>
</dbReference>